<comment type="caution">
    <text evidence="8">The sequence shown here is derived from an EMBL/GenBank/DDBJ whole genome shotgun (WGS) entry which is preliminary data.</text>
</comment>
<keyword evidence="5 6" id="KW-0472">Membrane</keyword>
<dbReference type="AlphaFoldDB" id="A0A0P6VW91"/>
<comment type="similarity">
    <text evidence="2">Belongs to the GtrA family.</text>
</comment>
<dbReference type="RefSeq" id="WP_060672766.1">
    <property type="nucleotide sequence ID" value="NZ_LIXZ01000008.1"/>
</dbReference>
<evidence type="ECO:0000256" key="4">
    <source>
        <dbReference type="ARBA" id="ARBA00022989"/>
    </source>
</evidence>
<dbReference type="GO" id="GO:0000271">
    <property type="term" value="P:polysaccharide biosynthetic process"/>
    <property type="evidence" value="ECO:0007669"/>
    <property type="project" value="InterPro"/>
</dbReference>
<dbReference type="GO" id="GO:0005886">
    <property type="term" value="C:plasma membrane"/>
    <property type="evidence" value="ECO:0007669"/>
    <property type="project" value="TreeGrafter"/>
</dbReference>
<evidence type="ECO:0000256" key="1">
    <source>
        <dbReference type="ARBA" id="ARBA00004141"/>
    </source>
</evidence>
<evidence type="ECO:0000256" key="3">
    <source>
        <dbReference type="ARBA" id="ARBA00022692"/>
    </source>
</evidence>
<gene>
    <name evidence="8" type="ORF">AM506_12170</name>
</gene>
<feature type="domain" description="GtrA/DPMS transmembrane" evidence="7">
    <location>
        <begin position="6"/>
        <end position="119"/>
    </location>
</feature>
<evidence type="ECO:0000256" key="5">
    <source>
        <dbReference type="ARBA" id="ARBA00023136"/>
    </source>
</evidence>
<feature type="transmembrane region" description="Helical" evidence="6">
    <location>
        <begin position="33"/>
        <end position="51"/>
    </location>
</feature>
<dbReference type="Proteomes" id="UP000050398">
    <property type="component" value="Unassembled WGS sequence"/>
</dbReference>
<evidence type="ECO:0000256" key="2">
    <source>
        <dbReference type="ARBA" id="ARBA00009399"/>
    </source>
</evidence>
<keyword evidence="3 6" id="KW-0812">Transmembrane</keyword>
<sequence>MKMFLKFGTVGFFNTLITLGSYTLFVYIGINYLVANVLGYLLGVLNSYYWNKNWVFQDRTGKAGVFVKFFAVNLLTLGFNTLALFILVHQLGVHPVLANVFAVGCGLGLNYILNYKWTFNQAS</sequence>
<proteinExistence type="inferred from homology"/>
<keyword evidence="4 6" id="KW-1133">Transmembrane helix</keyword>
<organism evidence="8 9">
    <name type="scientific">Rossellomorea vietnamensis</name>
    <dbReference type="NCBI Taxonomy" id="218284"/>
    <lineage>
        <taxon>Bacteria</taxon>
        <taxon>Bacillati</taxon>
        <taxon>Bacillota</taxon>
        <taxon>Bacilli</taxon>
        <taxon>Bacillales</taxon>
        <taxon>Bacillaceae</taxon>
        <taxon>Rossellomorea</taxon>
    </lineage>
</organism>
<feature type="transmembrane region" description="Helical" evidence="6">
    <location>
        <begin position="93"/>
        <end position="113"/>
    </location>
</feature>
<dbReference type="OrthoDB" id="9812049at2"/>
<evidence type="ECO:0000259" key="7">
    <source>
        <dbReference type="Pfam" id="PF04138"/>
    </source>
</evidence>
<dbReference type="PANTHER" id="PTHR38459:SF1">
    <property type="entry name" value="PROPHAGE BACTOPRENOL-LINKED GLUCOSE TRANSLOCASE HOMOLOG"/>
    <property type="match status" value="1"/>
</dbReference>
<dbReference type="PATRIC" id="fig|218284.4.peg.4141"/>
<reference evidence="8 9" key="1">
    <citation type="submission" date="2015-08" db="EMBL/GenBank/DDBJ databases">
        <title>Draft Genome Sequence of Bacillus vietnamensis UCD-SED5.</title>
        <authorList>
            <person name="Lee R.D."/>
            <person name="Jospin G."/>
            <person name="Lang J.M."/>
            <person name="Coil D.A."/>
            <person name="Eisen J.A."/>
        </authorList>
    </citation>
    <scope>NUCLEOTIDE SEQUENCE [LARGE SCALE GENOMIC DNA]</scope>
    <source>
        <strain evidence="8 9">UCD-SED5</strain>
    </source>
</reference>
<dbReference type="EMBL" id="LIXZ01000008">
    <property type="protein sequence ID" value="KPL59272.1"/>
    <property type="molecule type" value="Genomic_DNA"/>
</dbReference>
<dbReference type="InterPro" id="IPR007267">
    <property type="entry name" value="GtrA_DPMS_TM"/>
</dbReference>
<dbReference type="PANTHER" id="PTHR38459">
    <property type="entry name" value="PROPHAGE BACTOPRENOL-LINKED GLUCOSE TRANSLOCASE HOMOLOG"/>
    <property type="match status" value="1"/>
</dbReference>
<dbReference type="InterPro" id="IPR051401">
    <property type="entry name" value="GtrA_CellWall_Glycosyl"/>
</dbReference>
<feature type="transmembrane region" description="Helical" evidence="6">
    <location>
        <begin position="63"/>
        <end position="87"/>
    </location>
</feature>
<evidence type="ECO:0000256" key="6">
    <source>
        <dbReference type="SAM" id="Phobius"/>
    </source>
</evidence>
<evidence type="ECO:0000313" key="8">
    <source>
        <dbReference type="EMBL" id="KPL59272.1"/>
    </source>
</evidence>
<comment type="subcellular location">
    <subcellularLocation>
        <location evidence="1">Membrane</location>
        <topology evidence="1">Multi-pass membrane protein</topology>
    </subcellularLocation>
</comment>
<accession>A0A0P6VW91</accession>
<evidence type="ECO:0000313" key="9">
    <source>
        <dbReference type="Proteomes" id="UP000050398"/>
    </source>
</evidence>
<name>A0A0P6VW91_9BACI</name>
<protein>
    <submittedName>
        <fullName evidence="8">Sugar translocase</fullName>
    </submittedName>
</protein>
<dbReference type="Pfam" id="PF04138">
    <property type="entry name" value="GtrA_DPMS_TM"/>
    <property type="match status" value="1"/>
</dbReference>